<comment type="caution">
    <text evidence="2">The sequence shown here is derived from an EMBL/GenBank/DDBJ whole genome shotgun (WGS) entry which is preliminary data.</text>
</comment>
<accession>A0ABT1Q003</accession>
<feature type="transmembrane region" description="Helical" evidence="1">
    <location>
        <begin position="138"/>
        <end position="163"/>
    </location>
</feature>
<protein>
    <recommendedName>
        <fullName evidence="4">Integral membrane protein</fullName>
    </recommendedName>
</protein>
<evidence type="ECO:0000256" key="1">
    <source>
        <dbReference type="SAM" id="Phobius"/>
    </source>
</evidence>
<organism evidence="2 3">
    <name type="scientific">Streptomyces humicola</name>
    <dbReference type="NCBI Taxonomy" id="2953240"/>
    <lineage>
        <taxon>Bacteria</taxon>
        <taxon>Bacillati</taxon>
        <taxon>Actinomycetota</taxon>
        <taxon>Actinomycetes</taxon>
        <taxon>Kitasatosporales</taxon>
        <taxon>Streptomycetaceae</taxon>
        <taxon>Streptomyces</taxon>
    </lineage>
</organism>
<proteinExistence type="predicted"/>
<keyword evidence="1" id="KW-0472">Membrane</keyword>
<keyword evidence="1" id="KW-0812">Transmembrane</keyword>
<sequence>MRSTTVRLWRWRRNPLRRRSDVVEAWVTAVALLLVLIFAPFAGFVAGHALDSSAAHQRTEVHRVTAVLQQNAPVLAGTASQAGSSHVQVPVRWKAYDGAVHTGTTLVPQGLKAGTPVVVWADHAARLVPPPPSAAQGLALAVTGGIGAAAGVCLLVMMACSLIRTELDHLRMGEWDREWADKGPRWSHGRT</sequence>
<name>A0ABT1Q003_9ACTN</name>
<dbReference type="PANTHER" id="PTHR42305">
    <property type="entry name" value="MEMBRANE PROTEIN RV1733C-RELATED"/>
    <property type="match status" value="1"/>
</dbReference>
<evidence type="ECO:0008006" key="4">
    <source>
        <dbReference type="Google" id="ProtNLM"/>
    </source>
</evidence>
<keyword evidence="3" id="KW-1185">Reference proteome</keyword>
<keyword evidence="1" id="KW-1133">Transmembrane helix</keyword>
<evidence type="ECO:0000313" key="2">
    <source>
        <dbReference type="EMBL" id="MCQ4083226.1"/>
    </source>
</evidence>
<dbReference type="RefSeq" id="WP_255922149.1">
    <property type="nucleotide sequence ID" value="NZ_JANFNG010000019.1"/>
</dbReference>
<dbReference type="Proteomes" id="UP001057702">
    <property type="component" value="Unassembled WGS sequence"/>
</dbReference>
<reference evidence="2" key="1">
    <citation type="submission" date="2022-06" db="EMBL/GenBank/DDBJ databases">
        <title>Draft genome sequence of Streptomyces sp. RB6PN25 isolated from peat swamp forest in Thailand.</title>
        <authorList>
            <person name="Duangmal K."/>
            <person name="Klaysubun C."/>
        </authorList>
    </citation>
    <scope>NUCLEOTIDE SEQUENCE</scope>
    <source>
        <strain evidence="2">RB6PN25</strain>
    </source>
</reference>
<gene>
    <name evidence="2" type="ORF">NGB36_22130</name>
</gene>
<dbReference type="EMBL" id="JANFNG010000019">
    <property type="protein sequence ID" value="MCQ4083226.1"/>
    <property type="molecule type" value="Genomic_DNA"/>
</dbReference>
<dbReference type="PANTHER" id="PTHR42305:SF1">
    <property type="entry name" value="MEMBRANE PROTEIN RV1733C-RELATED"/>
    <property type="match status" value="1"/>
</dbReference>
<dbReference type="InterPro" id="IPR039708">
    <property type="entry name" value="MT1774/Rv1733c-like"/>
</dbReference>
<evidence type="ECO:0000313" key="3">
    <source>
        <dbReference type="Proteomes" id="UP001057702"/>
    </source>
</evidence>
<feature type="transmembrane region" description="Helical" evidence="1">
    <location>
        <begin position="21"/>
        <end position="42"/>
    </location>
</feature>